<dbReference type="AlphaFoldDB" id="A0A8C1Y3D7"/>
<sequence length="45" mass="4850">MSDVVEKTLSALPGLFDSQTGAARITSRLRQLVKSITELTSKNVS</sequence>
<protein>
    <submittedName>
        <fullName evidence="1">Uncharacterized protein</fullName>
    </submittedName>
</protein>
<dbReference type="Proteomes" id="UP000694700">
    <property type="component" value="Unplaced"/>
</dbReference>
<proteinExistence type="predicted"/>
<accession>A0A8C1Y3D7</accession>
<evidence type="ECO:0000313" key="2">
    <source>
        <dbReference type="Proteomes" id="UP000694700"/>
    </source>
</evidence>
<evidence type="ECO:0000313" key="1">
    <source>
        <dbReference type="Ensembl" id="ENSCCRP00015089183.1"/>
    </source>
</evidence>
<reference evidence="1" key="1">
    <citation type="submission" date="2025-08" db="UniProtKB">
        <authorList>
            <consortium name="Ensembl"/>
        </authorList>
    </citation>
    <scope>IDENTIFICATION</scope>
</reference>
<dbReference type="Ensembl" id="ENSCCRT00015092058.1">
    <property type="protein sequence ID" value="ENSCCRP00015089183.1"/>
    <property type="gene ID" value="ENSCCRG00015035983.1"/>
</dbReference>
<name>A0A8C1Y3D7_CYPCA</name>
<organism evidence="1 2">
    <name type="scientific">Cyprinus carpio</name>
    <name type="common">Common carp</name>
    <dbReference type="NCBI Taxonomy" id="7962"/>
    <lineage>
        <taxon>Eukaryota</taxon>
        <taxon>Metazoa</taxon>
        <taxon>Chordata</taxon>
        <taxon>Craniata</taxon>
        <taxon>Vertebrata</taxon>
        <taxon>Euteleostomi</taxon>
        <taxon>Actinopterygii</taxon>
        <taxon>Neopterygii</taxon>
        <taxon>Teleostei</taxon>
        <taxon>Ostariophysi</taxon>
        <taxon>Cypriniformes</taxon>
        <taxon>Cyprinidae</taxon>
        <taxon>Cyprininae</taxon>
        <taxon>Cyprinus</taxon>
    </lineage>
</organism>